<keyword evidence="2" id="KW-0472">Membrane</keyword>
<dbReference type="SUPFAM" id="SSF63817">
    <property type="entry name" value="Sortase"/>
    <property type="match status" value="1"/>
</dbReference>
<reference evidence="3" key="1">
    <citation type="submission" date="2021-01" db="EMBL/GenBank/DDBJ databases">
        <title>Whole genome shotgun sequence of Acrocarpospora phusangensis NBRC 108782.</title>
        <authorList>
            <person name="Komaki H."/>
            <person name="Tamura T."/>
        </authorList>
    </citation>
    <scope>NUCLEOTIDE SEQUENCE</scope>
    <source>
        <strain evidence="3">NBRC 108782</strain>
    </source>
</reference>
<dbReference type="EMBL" id="BOOA01000013">
    <property type="protein sequence ID" value="GIH23820.1"/>
    <property type="molecule type" value="Genomic_DNA"/>
</dbReference>
<comment type="caution">
    <text evidence="3">The sequence shown here is derived from an EMBL/GenBank/DDBJ whole genome shotgun (WGS) entry which is preliminary data.</text>
</comment>
<keyword evidence="2" id="KW-1133">Transmembrane helix</keyword>
<dbReference type="GO" id="GO:0016787">
    <property type="term" value="F:hydrolase activity"/>
    <property type="evidence" value="ECO:0007669"/>
    <property type="project" value="UniProtKB-KW"/>
</dbReference>
<evidence type="ECO:0000313" key="4">
    <source>
        <dbReference type="Proteomes" id="UP000640052"/>
    </source>
</evidence>
<dbReference type="AlphaFoldDB" id="A0A919QAL4"/>
<dbReference type="CDD" id="cd05829">
    <property type="entry name" value="Sortase_F"/>
    <property type="match status" value="1"/>
</dbReference>
<gene>
    <name evidence="3" type="ORF">Aph01nite_21300</name>
</gene>
<keyword evidence="2" id="KW-0812">Transmembrane</keyword>
<dbReference type="Proteomes" id="UP000640052">
    <property type="component" value="Unassembled WGS sequence"/>
</dbReference>
<keyword evidence="4" id="KW-1185">Reference proteome</keyword>
<protein>
    <submittedName>
        <fullName evidence="3">Class F sortase</fullName>
    </submittedName>
</protein>
<dbReference type="InterPro" id="IPR023365">
    <property type="entry name" value="Sortase_dom-sf"/>
</dbReference>
<organism evidence="3 4">
    <name type="scientific">Acrocarpospora phusangensis</name>
    <dbReference type="NCBI Taxonomy" id="1070424"/>
    <lineage>
        <taxon>Bacteria</taxon>
        <taxon>Bacillati</taxon>
        <taxon>Actinomycetota</taxon>
        <taxon>Actinomycetes</taxon>
        <taxon>Streptosporangiales</taxon>
        <taxon>Streptosporangiaceae</taxon>
        <taxon>Acrocarpospora</taxon>
    </lineage>
</organism>
<dbReference type="Gene3D" id="2.40.260.10">
    <property type="entry name" value="Sortase"/>
    <property type="match status" value="1"/>
</dbReference>
<dbReference type="InterPro" id="IPR005754">
    <property type="entry name" value="Sortase"/>
</dbReference>
<sequence length="222" mass="22996">MRRGPACAAPAVRLAVRQAVPLVVRLGVALMAALMVVLAVAGCGTPRPVPVPTLATPVPGWSAVRGQAAVVSPPVRHAEPVAVSIPAIGVRSALERLRLDAAGVMVPPVDAAVAGWYAAGVRPGDPGPAVIAGHLDSRTGPGVFARLGRLKRGDAVHVELADGRRVRFLVDDVRAYPKAEFPTHAVYGPTFGPQLRLITCGGMFDRGRGHYPDNVIAFASPG</sequence>
<dbReference type="RefSeq" id="WP_204040602.1">
    <property type="nucleotide sequence ID" value="NZ_BOOA01000013.1"/>
</dbReference>
<keyword evidence="1" id="KW-0378">Hydrolase</keyword>
<evidence type="ECO:0000256" key="1">
    <source>
        <dbReference type="ARBA" id="ARBA00022801"/>
    </source>
</evidence>
<name>A0A919QAL4_9ACTN</name>
<accession>A0A919QAL4</accession>
<dbReference type="NCBIfam" id="NF033748">
    <property type="entry name" value="class_F_sortase"/>
    <property type="match status" value="1"/>
</dbReference>
<evidence type="ECO:0000313" key="3">
    <source>
        <dbReference type="EMBL" id="GIH23820.1"/>
    </source>
</evidence>
<feature type="transmembrane region" description="Helical" evidence="2">
    <location>
        <begin position="22"/>
        <end position="42"/>
    </location>
</feature>
<dbReference type="Pfam" id="PF04203">
    <property type="entry name" value="Sortase"/>
    <property type="match status" value="1"/>
</dbReference>
<dbReference type="InterPro" id="IPR042001">
    <property type="entry name" value="Sortase_F"/>
</dbReference>
<evidence type="ECO:0000256" key="2">
    <source>
        <dbReference type="SAM" id="Phobius"/>
    </source>
</evidence>
<proteinExistence type="predicted"/>